<sequence>MKRRCILQPSSQGAFLGVTSFQDWCDTLMSTVRFRAFVFGWC</sequence>
<protein>
    <submittedName>
        <fullName evidence="1">Uncharacterized protein</fullName>
    </submittedName>
</protein>
<proteinExistence type="predicted"/>
<dbReference type="EMBL" id="GBXM01059092">
    <property type="protein sequence ID" value="JAH49485.1"/>
    <property type="molecule type" value="Transcribed_RNA"/>
</dbReference>
<reference evidence="1" key="1">
    <citation type="submission" date="2014-11" db="EMBL/GenBank/DDBJ databases">
        <authorList>
            <person name="Amaro Gonzalez C."/>
        </authorList>
    </citation>
    <scope>NUCLEOTIDE SEQUENCE</scope>
</reference>
<evidence type="ECO:0000313" key="1">
    <source>
        <dbReference type="EMBL" id="JAH49485.1"/>
    </source>
</evidence>
<name>A0A0E9T9D4_ANGAN</name>
<dbReference type="AlphaFoldDB" id="A0A0E9T9D4"/>
<accession>A0A0E9T9D4</accession>
<organism evidence="1">
    <name type="scientific">Anguilla anguilla</name>
    <name type="common">European freshwater eel</name>
    <name type="synonym">Muraena anguilla</name>
    <dbReference type="NCBI Taxonomy" id="7936"/>
    <lineage>
        <taxon>Eukaryota</taxon>
        <taxon>Metazoa</taxon>
        <taxon>Chordata</taxon>
        <taxon>Craniata</taxon>
        <taxon>Vertebrata</taxon>
        <taxon>Euteleostomi</taxon>
        <taxon>Actinopterygii</taxon>
        <taxon>Neopterygii</taxon>
        <taxon>Teleostei</taxon>
        <taxon>Anguilliformes</taxon>
        <taxon>Anguillidae</taxon>
        <taxon>Anguilla</taxon>
    </lineage>
</organism>
<reference evidence="1" key="2">
    <citation type="journal article" date="2015" name="Fish Shellfish Immunol.">
        <title>Early steps in the European eel (Anguilla anguilla)-Vibrio vulnificus interaction in the gills: Role of the RtxA13 toxin.</title>
        <authorList>
            <person name="Callol A."/>
            <person name="Pajuelo D."/>
            <person name="Ebbesson L."/>
            <person name="Teles M."/>
            <person name="MacKenzie S."/>
            <person name="Amaro C."/>
        </authorList>
    </citation>
    <scope>NUCLEOTIDE SEQUENCE</scope>
</reference>